<dbReference type="Gene3D" id="3.90.280.10">
    <property type="entry name" value="PEBP-like"/>
    <property type="match status" value="1"/>
</dbReference>
<dbReference type="AlphaFoldDB" id="A0AAW9SVH5"/>
<organism evidence="3 4">
    <name type="scientific">Corynebacterium amycolatum</name>
    <dbReference type="NCBI Taxonomy" id="43765"/>
    <lineage>
        <taxon>Bacteria</taxon>
        <taxon>Bacillati</taxon>
        <taxon>Actinomycetota</taxon>
        <taxon>Actinomycetes</taxon>
        <taxon>Mycobacteriales</taxon>
        <taxon>Corynebacteriaceae</taxon>
        <taxon>Corynebacterium</taxon>
    </lineage>
</organism>
<comment type="similarity">
    <text evidence="1">Belongs to the UPF0098 family.</text>
</comment>
<dbReference type="EMBL" id="JASOOY020000032">
    <property type="protein sequence ID" value="MEO3717846.1"/>
    <property type="molecule type" value="Genomic_DNA"/>
</dbReference>
<evidence type="ECO:0000313" key="4">
    <source>
        <dbReference type="Proteomes" id="UP001223646"/>
    </source>
</evidence>
<sequence length="194" mass="20893">MTTNSNDTTNNATNNTAHAPVFPGPDPYAPLKDLPTFELSSPDIKDGEKIADEFRAPSNVSPQLDWANLPEGTKSIAVTCFDPDAPTASGFWHWAVFNIPAAEKGLPQGAGSEDSSKLPDGAIQLVGDSGMRGHYGANPPAQHAPHRYMYAVHAVDVEKLDVPEDATPTVLGFNLYFHSIARAIITPWWENVGE</sequence>
<dbReference type="GO" id="GO:0004860">
    <property type="term" value="F:protein kinase inhibitor activity"/>
    <property type="evidence" value="ECO:0007669"/>
    <property type="project" value="UniProtKB-KW"/>
</dbReference>
<dbReference type="NCBIfam" id="TIGR00481">
    <property type="entry name" value="YbhB/YbcL family Raf kinase inhibitor-like protein"/>
    <property type="match status" value="1"/>
</dbReference>
<gene>
    <name evidence="3" type="ORF">QP460_009650</name>
</gene>
<evidence type="ECO:0000313" key="3">
    <source>
        <dbReference type="EMBL" id="MEO3717846.1"/>
    </source>
</evidence>
<evidence type="ECO:0000256" key="1">
    <source>
        <dbReference type="ARBA" id="ARBA00007120"/>
    </source>
</evidence>
<name>A0AAW9SVH5_CORAY</name>
<dbReference type="Pfam" id="PF01161">
    <property type="entry name" value="PBP"/>
    <property type="match status" value="1"/>
</dbReference>
<keyword evidence="3" id="KW-0649">Protein kinase inhibitor</keyword>
<dbReference type="PANTHER" id="PTHR30289:SF1">
    <property type="entry name" value="PEBP (PHOSPHATIDYLETHANOLAMINE-BINDING PROTEIN) FAMILY PROTEIN"/>
    <property type="match status" value="1"/>
</dbReference>
<dbReference type="Proteomes" id="UP001223646">
    <property type="component" value="Unassembled WGS sequence"/>
</dbReference>
<reference evidence="3" key="1">
    <citation type="submission" date="2023-05" db="EMBL/GenBank/DDBJ databases">
        <authorList>
            <person name="Du J."/>
        </authorList>
    </citation>
    <scope>NUCLEOTIDE SEQUENCE</scope>
    <source>
        <strain evidence="3">UMB1064</strain>
    </source>
</reference>
<dbReference type="CDD" id="cd00865">
    <property type="entry name" value="PEBP_bact_arch"/>
    <property type="match status" value="1"/>
</dbReference>
<comment type="caution">
    <text evidence="3">The sequence shown here is derived from an EMBL/GenBank/DDBJ whole genome shotgun (WGS) entry which is preliminary data.</text>
</comment>
<dbReference type="InterPro" id="IPR008914">
    <property type="entry name" value="PEBP"/>
</dbReference>
<dbReference type="PANTHER" id="PTHR30289">
    <property type="entry name" value="UNCHARACTERIZED PROTEIN YBCL-RELATED"/>
    <property type="match status" value="1"/>
</dbReference>
<protein>
    <submittedName>
        <fullName evidence="3">YbhB/YbcL family Raf kinase inhibitor-like protein</fullName>
    </submittedName>
</protein>
<reference evidence="3" key="2">
    <citation type="submission" date="2024-05" db="EMBL/GenBank/DDBJ databases">
        <authorList>
            <person name="Wolfe A."/>
        </authorList>
    </citation>
    <scope>NUCLEOTIDE SEQUENCE</scope>
    <source>
        <strain evidence="3">UMB1064</strain>
    </source>
</reference>
<dbReference type="SUPFAM" id="SSF49777">
    <property type="entry name" value="PEBP-like"/>
    <property type="match status" value="1"/>
</dbReference>
<feature type="region of interest" description="Disordered" evidence="2">
    <location>
        <begin position="1"/>
        <end position="43"/>
    </location>
</feature>
<proteinExistence type="inferred from homology"/>
<dbReference type="InterPro" id="IPR036610">
    <property type="entry name" value="PEBP-like_sf"/>
</dbReference>
<accession>A0AAW9SVH5</accession>
<feature type="compositionally biased region" description="Low complexity" evidence="2">
    <location>
        <begin position="1"/>
        <end position="16"/>
    </location>
</feature>
<dbReference type="InterPro" id="IPR005247">
    <property type="entry name" value="YbhB_YbcL/LppC-like"/>
</dbReference>
<dbReference type="RefSeq" id="WP_070628556.1">
    <property type="nucleotide sequence ID" value="NZ_CP175784.1"/>
</dbReference>
<evidence type="ECO:0000256" key="2">
    <source>
        <dbReference type="SAM" id="MobiDB-lite"/>
    </source>
</evidence>